<evidence type="ECO:0000313" key="2">
    <source>
        <dbReference type="Proteomes" id="UP000178377"/>
    </source>
</evidence>
<evidence type="ECO:0008006" key="3">
    <source>
        <dbReference type="Google" id="ProtNLM"/>
    </source>
</evidence>
<organism evidence="1 2">
    <name type="scientific">Candidatus Doudnabacteria bacterium RIFCSPHIGHO2_01_FULL_50_11</name>
    <dbReference type="NCBI Taxonomy" id="1817828"/>
    <lineage>
        <taxon>Bacteria</taxon>
        <taxon>Candidatus Doudnaibacteriota</taxon>
    </lineage>
</organism>
<proteinExistence type="predicted"/>
<sequence length="213" mass="24927">MVRLLQKVKAKIYHFLYGPKRYRYLFEAILTLRARRIMEIGTWNGRRAEKMIVAAKQHRAASEIEYYGFDLFEQMTPEINRGELSKTPPTQAEVAARLQKTGAHVHLFEGFTHDTLPQVVGHLPKMDFIFIDGGHSLETIANDWQYAQELVDDQTVVIFDDYYFDRSDLGAKTMIEKIDPKKYQVEILPIRDRFKKEWGILSINFVRVTRRGS</sequence>
<gene>
    <name evidence="1" type="ORF">A2722_02955</name>
</gene>
<dbReference type="EMBL" id="MFEO01000023">
    <property type="protein sequence ID" value="OGE89326.1"/>
    <property type="molecule type" value="Genomic_DNA"/>
</dbReference>
<protein>
    <recommendedName>
        <fullName evidence="3">Methyltransferase</fullName>
    </recommendedName>
</protein>
<dbReference type="Pfam" id="PF13578">
    <property type="entry name" value="Methyltransf_24"/>
    <property type="match status" value="1"/>
</dbReference>
<comment type="caution">
    <text evidence="1">The sequence shown here is derived from an EMBL/GenBank/DDBJ whole genome shotgun (WGS) entry which is preliminary data.</text>
</comment>
<dbReference type="InterPro" id="IPR029063">
    <property type="entry name" value="SAM-dependent_MTases_sf"/>
</dbReference>
<dbReference type="AlphaFoldDB" id="A0A1F5PHF0"/>
<dbReference type="SUPFAM" id="SSF53335">
    <property type="entry name" value="S-adenosyl-L-methionine-dependent methyltransferases"/>
    <property type="match status" value="1"/>
</dbReference>
<name>A0A1F5PHF0_9BACT</name>
<dbReference type="Gene3D" id="3.40.50.150">
    <property type="entry name" value="Vaccinia Virus protein VP39"/>
    <property type="match status" value="1"/>
</dbReference>
<dbReference type="Proteomes" id="UP000178377">
    <property type="component" value="Unassembled WGS sequence"/>
</dbReference>
<evidence type="ECO:0000313" key="1">
    <source>
        <dbReference type="EMBL" id="OGE89326.1"/>
    </source>
</evidence>
<accession>A0A1F5PHF0</accession>
<dbReference type="STRING" id="1817828.A2722_02955"/>
<reference evidence="1 2" key="1">
    <citation type="journal article" date="2016" name="Nat. Commun.">
        <title>Thousands of microbial genomes shed light on interconnected biogeochemical processes in an aquifer system.</title>
        <authorList>
            <person name="Anantharaman K."/>
            <person name="Brown C.T."/>
            <person name="Hug L.A."/>
            <person name="Sharon I."/>
            <person name="Castelle C.J."/>
            <person name="Probst A.J."/>
            <person name="Thomas B.C."/>
            <person name="Singh A."/>
            <person name="Wilkins M.J."/>
            <person name="Karaoz U."/>
            <person name="Brodie E.L."/>
            <person name="Williams K.H."/>
            <person name="Hubbard S.S."/>
            <person name="Banfield J.F."/>
        </authorList>
    </citation>
    <scope>NUCLEOTIDE SEQUENCE [LARGE SCALE GENOMIC DNA]</scope>
</reference>